<dbReference type="NCBIfam" id="NF047553">
    <property type="entry name" value="LBBP_01157_fam"/>
    <property type="match status" value="1"/>
</dbReference>
<dbReference type="AlphaFoldDB" id="A0A2M9ZJ86"/>
<proteinExistence type="predicted"/>
<dbReference type="RefSeq" id="WP_100734105.1">
    <property type="nucleotide sequence ID" value="NZ_NPDZ01000013.1"/>
</dbReference>
<reference evidence="1 2" key="1">
    <citation type="submission" date="2017-07" db="EMBL/GenBank/DDBJ databases">
        <title>Leptospira spp. isolated from tropical soils.</title>
        <authorList>
            <person name="Thibeaux R."/>
            <person name="Iraola G."/>
            <person name="Ferres I."/>
            <person name="Bierque E."/>
            <person name="Girault D."/>
            <person name="Soupe-Gilbert M.-E."/>
            <person name="Picardeau M."/>
            <person name="Goarant C."/>
        </authorList>
    </citation>
    <scope>NUCLEOTIDE SEQUENCE [LARGE SCALE GENOMIC DNA]</scope>
    <source>
        <strain evidence="1 2">FH1-B-B1</strain>
    </source>
</reference>
<comment type="caution">
    <text evidence="1">The sequence shown here is derived from an EMBL/GenBank/DDBJ whole genome shotgun (WGS) entry which is preliminary data.</text>
</comment>
<protein>
    <submittedName>
        <fullName evidence="1">Uncharacterized protein</fullName>
    </submittedName>
</protein>
<organism evidence="1 2">
    <name type="scientific">Leptospira perolatii</name>
    <dbReference type="NCBI Taxonomy" id="2023191"/>
    <lineage>
        <taxon>Bacteria</taxon>
        <taxon>Pseudomonadati</taxon>
        <taxon>Spirochaetota</taxon>
        <taxon>Spirochaetia</taxon>
        <taxon>Leptospirales</taxon>
        <taxon>Leptospiraceae</taxon>
        <taxon>Leptospira</taxon>
    </lineage>
</organism>
<dbReference type="EMBL" id="NPDZ01000013">
    <property type="protein sequence ID" value="PJZ72081.1"/>
    <property type="molecule type" value="Genomic_DNA"/>
</dbReference>
<gene>
    <name evidence="1" type="ORF">CH373_15900</name>
</gene>
<evidence type="ECO:0000313" key="2">
    <source>
        <dbReference type="Proteomes" id="UP000231990"/>
    </source>
</evidence>
<accession>A0A2M9ZJ86</accession>
<evidence type="ECO:0000313" key="1">
    <source>
        <dbReference type="EMBL" id="PJZ72081.1"/>
    </source>
</evidence>
<dbReference type="Proteomes" id="UP000231990">
    <property type="component" value="Unassembled WGS sequence"/>
</dbReference>
<sequence>MAKSKKRLSAKGKKKGFWSKLFFWRKKLKEGEVSEEKAVRDSRGYTWELKDLREKVDRFFLTRKKPSGPIYESPQIKLSKTNRHLFRLEGKEKSGREYSIVVATGNFLTEQNGKVSGVLFMGEADLNRLLSADAKSLKSLLSGLKDPKWEGDTWSVLEEEPDLKRSSESWKEILNWEPIWKQQVLIRLRPSTIAVLLVFLGKEFESIFQENSAKRLKDIVSKELYFLNVSGNRQEPYSENLSLYEFEAAKRELENILSSIRSKREK</sequence>
<name>A0A2M9ZJ86_9LEPT</name>
<dbReference type="NCBIfam" id="NF047557">
    <property type="entry name" value="LIC_11826_fam"/>
    <property type="match status" value="1"/>
</dbReference>